<dbReference type="PROSITE" id="PS00156">
    <property type="entry name" value="OMPDECASE"/>
    <property type="match status" value="1"/>
</dbReference>
<dbReference type="EMBL" id="SLUN01000023">
    <property type="protein sequence ID" value="TCL62788.1"/>
    <property type="molecule type" value="Genomic_DNA"/>
</dbReference>
<proteinExistence type="inferred from homology"/>
<dbReference type="InterPro" id="IPR001754">
    <property type="entry name" value="OMPdeCOase_dom"/>
</dbReference>
<organism evidence="9 10">
    <name type="scientific">Hydrogenispora ethanolica</name>
    <dbReference type="NCBI Taxonomy" id="1082276"/>
    <lineage>
        <taxon>Bacteria</taxon>
        <taxon>Bacillati</taxon>
        <taxon>Bacillota</taxon>
        <taxon>Hydrogenispora</taxon>
    </lineage>
</organism>
<dbReference type="InterPro" id="IPR011060">
    <property type="entry name" value="RibuloseP-bd_barrel"/>
</dbReference>
<accession>A0A4R1RAP4</accession>
<evidence type="ECO:0000259" key="8">
    <source>
        <dbReference type="SMART" id="SM00934"/>
    </source>
</evidence>
<keyword evidence="4 7" id="KW-0665">Pyrimidine biosynthesis</keyword>
<evidence type="ECO:0000256" key="7">
    <source>
        <dbReference type="HAMAP-Rule" id="MF_01215"/>
    </source>
</evidence>
<dbReference type="HAMAP" id="MF_01215">
    <property type="entry name" value="OMPdecase_type2"/>
    <property type="match status" value="1"/>
</dbReference>
<dbReference type="SMART" id="SM00934">
    <property type="entry name" value="OMPdecase"/>
    <property type="match status" value="1"/>
</dbReference>
<keyword evidence="5 7" id="KW-0456">Lyase</keyword>
<evidence type="ECO:0000256" key="1">
    <source>
        <dbReference type="ARBA" id="ARBA00004861"/>
    </source>
</evidence>
<dbReference type="UniPathway" id="UPA00070">
    <property type="reaction ID" value="UER00120"/>
</dbReference>
<dbReference type="Pfam" id="PF00215">
    <property type="entry name" value="OMPdecase"/>
    <property type="match status" value="1"/>
</dbReference>
<keyword evidence="10" id="KW-1185">Reference proteome</keyword>
<keyword evidence="3 7" id="KW-0210">Decarboxylase</keyword>
<dbReference type="GO" id="GO:0004590">
    <property type="term" value="F:orotidine-5'-phosphate decarboxylase activity"/>
    <property type="evidence" value="ECO:0007669"/>
    <property type="project" value="UniProtKB-UniRule"/>
</dbReference>
<dbReference type="InterPro" id="IPR011995">
    <property type="entry name" value="OMPdecase_type-2"/>
</dbReference>
<evidence type="ECO:0000256" key="3">
    <source>
        <dbReference type="ARBA" id="ARBA00022793"/>
    </source>
</evidence>
<evidence type="ECO:0000256" key="2">
    <source>
        <dbReference type="ARBA" id="ARBA00008847"/>
    </source>
</evidence>
<comment type="catalytic activity">
    <reaction evidence="6 7">
        <text>orotidine 5'-phosphate + H(+) = UMP + CO2</text>
        <dbReference type="Rhea" id="RHEA:11596"/>
        <dbReference type="ChEBI" id="CHEBI:15378"/>
        <dbReference type="ChEBI" id="CHEBI:16526"/>
        <dbReference type="ChEBI" id="CHEBI:57538"/>
        <dbReference type="ChEBI" id="CHEBI:57865"/>
        <dbReference type="EC" id="4.1.1.23"/>
    </reaction>
</comment>
<dbReference type="InterPro" id="IPR018089">
    <property type="entry name" value="OMPdecase_AS"/>
</dbReference>
<dbReference type="SUPFAM" id="SSF51366">
    <property type="entry name" value="Ribulose-phoshate binding barrel"/>
    <property type="match status" value="1"/>
</dbReference>
<dbReference type="PANTHER" id="PTHR43375:SF1">
    <property type="entry name" value="OROTIDINE 5'-PHOSPHATE DECARBOXYLASE"/>
    <property type="match status" value="1"/>
</dbReference>
<sequence length="280" mass="30351">MNRFHDLVRTRWRKGHFLCVGLDADYAKIAPLFPADSVADAIFRFNRAIVEATAEYSCAFKPNSAFYEGYGLPGLEALLRTTQFIRENFPELPIILDAKRADIGNTNRGYAKAAFEVFGAHALTVHPYLGKEALGPFLADPDHAVFVLCHTSNPGAGEFQELTVAGRELYKIVADQVSREWNANRNCGLVVGATYPGQLAEVRAIAGDLPLLIPGIGAQGGDLRQTVLHGLTAAGDGIVVNASRSILYASSGADFSVAAAAEAERLDREMRAIWAEFPKK</sequence>
<dbReference type="RefSeq" id="WP_132015582.1">
    <property type="nucleotide sequence ID" value="NZ_SLUN01000023.1"/>
</dbReference>
<evidence type="ECO:0000313" key="10">
    <source>
        <dbReference type="Proteomes" id="UP000295008"/>
    </source>
</evidence>
<dbReference type="GO" id="GO:0044205">
    <property type="term" value="P:'de novo' UMP biosynthetic process"/>
    <property type="evidence" value="ECO:0007669"/>
    <property type="project" value="UniProtKB-UniRule"/>
</dbReference>
<dbReference type="OrthoDB" id="9808470at2"/>
<reference evidence="9 10" key="1">
    <citation type="submission" date="2019-03" db="EMBL/GenBank/DDBJ databases">
        <title>Genomic Encyclopedia of Type Strains, Phase IV (KMG-IV): sequencing the most valuable type-strain genomes for metagenomic binning, comparative biology and taxonomic classification.</title>
        <authorList>
            <person name="Goeker M."/>
        </authorList>
    </citation>
    <scope>NUCLEOTIDE SEQUENCE [LARGE SCALE GENOMIC DNA]</scope>
    <source>
        <strain evidence="9 10">LX-B</strain>
    </source>
</reference>
<comment type="similarity">
    <text evidence="2 7">Belongs to the OMP decarboxylase family. Type 2 subfamily.</text>
</comment>
<protein>
    <recommendedName>
        <fullName evidence="7">Orotidine 5'-phosphate decarboxylase</fullName>
        <ecNumber evidence="7">4.1.1.23</ecNumber>
    </recommendedName>
    <alternativeName>
        <fullName evidence="7">OMP decarboxylase</fullName>
        <shortName evidence="7">OMPDCase</shortName>
        <shortName evidence="7">OMPdecase</shortName>
    </alternativeName>
</protein>
<dbReference type="Proteomes" id="UP000295008">
    <property type="component" value="Unassembled WGS sequence"/>
</dbReference>
<dbReference type="GO" id="GO:0006207">
    <property type="term" value="P:'de novo' pyrimidine nucleobase biosynthetic process"/>
    <property type="evidence" value="ECO:0007669"/>
    <property type="project" value="InterPro"/>
</dbReference>
<dbReference type="InterPro" id="IPR013785">
    <property type="entry name" value="Aldolase_TIM"/>
</dbReference>
<feature type="domain" description="Orotidine 5'-phosphate decarboxylase" evidence="8">
    <location>
        <begin position="17"/>
        <end position="259"/>
    </location>
</feature>
<evidence type="ECO:0000256" key="6">
    <source>
        <dbReference type="ARBA" id="ARBA00049157"/>
    </source>
</evidence>
<dbReference type="NCBIfam" id="TIGR02127">
    <property type="entry name" value="pyrF_sub2"/>
    <property type="match status" value="1"/>
</dbReference>
<dbReference type="CDD" id="cd04725">
    <property type="entry name" value="OMP_decarboxylase_like"/>
    <property type="match status" value="1"/>
</dbReference>
<evidence type="ECO:0000256" key="4">
    <source>
        <dbReference type="ARBA" id="ARBA00022975"/>
    </source>
</evidence>
<dbReference type="PANTHER" id="PTHR43375">
    <property type="entry name" value="OROTIDINE 5'-PHOSPHATE DECARBOXYLASE"/>
    <property type="match status" value="1"/>
</dbReference>
<feature type="active site" description="Proton donor" evidence="7">
    <location>
        <position position="99"/>
    </location>
</feature>
<gene>
    <name evidence="7" type="primary">pyrF</name>
    <name evidence="9" type="ORF">EDC14_102369</name>
</gene>
<evidence type="ECO:0000313" key="9">
    <source>
        <dbReference type="EMBL" id="TCL62788.1"/>
    </source>
</evidence>
<comment type="pathway">
    <text evidence="1 7">Pyrimidine metabolism; UMP biosynthesis via de novo pathway; UMP from orotate: step 2/2.</text>
</comment>
<dbReference type="AlphaFoldDB" id="A0A4R1RAP4"/>
<dbReference type="Gene3D" id="3.20.20.70">
    <property type="entry name" value="Aldolase class I"/>
    <property type="match status" value="1"/>
</dbReference>
<dbReference type="EC" id="4.1.1.23" evidence="7"/>
<evidence type="ECO:0000256" key="5">
    <source>
        <dbReference type="ARBA" id="ARBA00023239"/>
    </source>
</evidence>
<comment type="caution">
    <text evidence="9">The sequence shown here is derived from an EMBL/GenBank/DDBJ whole genome shotgun (WGS) entry which is preliminary data.</text>
</comment>
<name>A0A4R1RAP4_HYDET</name>